<feature type="compositionally biased region" description="Acidic residues" evidence="1">
    <location>
        <begin position="753"/>
        <end position="769"/>
    </location>
</feature>
<reference evidence="3" key="1">
    <citation type="submission" date="2014-11" db="EMBL/GenBank/DDBJ databases">
        <authorList>
            <person name="Otto D Thomas"/>
            <person name="Naeem Raeece"/>
        </authorList>
    </citation>
    <scope>NUCLEOTIDE SEQUENCE</scope>
</reference>
<feature type="region of interest" description="Disordered" evidence="1">
    <location>
        <begin position="612"/>
        <end position="634"/>
    </location>
</feature>
<feature type="domain" description="Pseudouridine synthase RsuA/RluA-like" evidence="2">
    <location>
        <begin position="182"/>
        <end position="384"/>
    </location>
</feature>
<feature type="compositionally biased region" description="Basic and acidic residues" evidence="1">
    <location>
        <begin position="878"/>
        <end position="888"/>
    </location>
</feature>
<organism evidence="3">
    <name type="scientific">Chromera velia CCMP2878</name>
    <dbReference type="NCBI Taxonomy" id="1169474"/>
    <lineage>
        <taxon>Eukaryota</taxon>
        <taxon>Sar</taxon>
        <taxon>Alveolata</taxon>
        <taxon>Colpodellida</taxon>
        <taxon>Chromeraceae</taxon>
        <taxon>Chromera</taxon>
    </lineage>
</organism>
<dbReference type="Gene3D" id="3.30.2350.10">
    <property type="entry name" value="Pseudouridine synthase"/>
    <property type="match status" value="1"/>
</dbReference>
<feature type="compositionally biased region" description="Acidic residues" evidence="1">
    <location>
        <begin position="723"/>
        <end position="738"/>
    </location>
</feature>
<accession>A0A0G4HRA7</accession>
<dbReference type="VEuPathDB" id="CryptoDB:Cvel_8070"/>
<sequence length="963" mass="106230">MAAVGQSQGLLPSEIAQGEKRAEKHRENLAVLAGKIGDHVCARLTTTLSLVEEGRKAGKRMAASRPLQEVEVEDVMRLASSLSHVGALKEDFFEKAAAVVKAKAKQGIRIRAPLEEESLGHDQTDICMEVSAHDRSGFTVPSAARVEREKGRGRRKRETRGRGRGMMGEEPRVLRHLRGGLSVIYKPPGWTVETSSESFLKQLSKEREEEGWRFSSLGEWLQRGGLGKESSIVSQPTVSHGATHRLDLMTSGPLLVARSMPAWLHGRLLHDSRRISKEYVCLVRGAVPQGPHVETSRLSTERDANSTSPHARVTTVGSPKGVYAETVYTPVAYLTRRESKGEKDVKKTKEKETRGGGLQREIFSLVRVKINTGRTHQIRAHMSHLGFPLLGDRKYLFSLEDAEDEKARHAGLGDESRLFLHCRELTVMRGSLTETEKGGGEEGKSVVRVESALPDDLRKVLKEFKVARRDDKQSRSGLEEVLGFGVGSSTVEYDEEEEEEEEETGENRVQVEEIGSEDVRKEEEVGGLKKSEEEDGEESAEKGEGDETHEVVREDPTKREKGGTSIEKGLSAEEEGEEDAFEYIRSLSLPSLEDEVNSAAVRWPLRQKLRERADRRRAVKREQREKQKKEMTLRQTFEEREALLLPASLRARTQLGEAADGVESQSLPSSSSSKSTELLVPGIFAASPVGSSAEGSQGQEDSARARKTESAFEALQTFLGVENGDEAEEEEGEEGELESLEKGGEEIEKWEFGGDEEDGMTVEDEDEREGVEGGEGGEEEKEEEEEEEIVSLDPQKVLGGLKRLAAIADSSSLSPSSSSPPLLSVTLPSQEIDDSADSLSQTQQEEEEAEENQNSSEHPLDDSVPVPPRRRKEEEDEAIAREEIDRRASLLSVEEEPLQTVGGMEAEEGGGTPEAEGALSTKRIPSPSLLRFRRSAVASRSLQRGKGKGRKKASILKEVETSR</sequence>
<evidence type="ECO:0000256" key="1">
    <source>
        <dbReference type="SAM" id="MobiDB-lite"/>
    </source>
</evidence>
<dbReference type="Pfam" id="PF00849">
    <property type="entry name" value="PseudoU_synth_2"/>
    <property type="match status" value="1"/>
</dbReference>
<dbReference type="PANTHER" id="PTHR21600">
    <property type="entry name" value="MITOCHONDRIAL RNA PSEUDOURIDINE SYNTHASE"/>
    <property type="match status" value="1"/>
</dbReference>
<name>A0A0G4HRA7_9ALVE</name>
<dbReference type="AlphaFoldDB" id="A0A0G4HRA7"/>
<protein>
    <recommendedName>
        <fullName evidence="2">Pseudouridine synthase RsuA/RluA-like domain-containing protein</fullName>
    </recommendedName>
</protein>
<dbReference type="PANTHER" id="PTHR21600:SF92">
    <property type="entry name" value="RIBOSOMAL LARGE SUBUNIT PSEUDOURIDINE SYNTHASE C"/>
    <property type="match status" value="1"/>
</dbReference>
<feature type="region of interest" description="Disordered" evidence="1">
    <location>
        <begin position="809"/>
        <end position="963"/>
    </location>
</feature>
<gene>
    <name evidence="3" type="ORF">Cvel_8070</name>
</gene>
<feature type="compositionally biased region" description="Acidic residues" evidence="1">
    <location>
        <begin position="492"/>
        <end position="504"/>
    </location>
</feature>
<feature type="compositionally biased region" description="Basic residues" evidence="1">
    <location>
        <begin position="943"/>
        <end position="954"/>
    </location>
</feature>
<dbReference type="EMBL" id="CDMZ01003569">
    <property type="protein sequence ID" value="CEM46843.1"/>
    <property type="molecule type" value="Genomic_DNA"/>
</dbReference>
<proteinExistence type="predicted"/>
<feature type="region of interest" description="Disordered" evidence="1">
    <location>
        <begin position="144"/>
        <end position="166"/>
    </location>
</feature>
<feature type="region of interest" description="Disordered" evidence="1">
    <location>
        <begin position="291"/>
        <end position="313"/>
    </location>
</feature>
<feature type="compositionally biased region" description="Basic residues" evidence="1">
    <location>
        <begin position="151"/>
        <end position="163"/>
    </location>
</feature>
<feature type="compositionally biased region" description="Polar residues" evidence="1">
    <location>
        <begin position="689"/>
        <end position="700"/>
    </location>
</feature>
<feature type="region of interest" description="Disordered" evidence="1">
    <location>
        <begin position="655"/>
        <end position="796"/>
    </location>
</feature>
<dbReference type="CDD" id="cd02869">
    <property type="entry name" value="PseudoU_synth_RluA_like"/>
    <property type="match status" value="1"/>
</dbReference>
<feature type="compositionally biased region" description="Basic and acidic residues" evidence="1">
    <location>
        <begin position="505"/>
        <end position="532"/>
    </location>
</feature>
<feature type="region of interest" description="Disordered" evidence="1">
    <location>
        <begin position="476"/>
        <end position="579"/>
    </location>
</feature>
<feature type="compositionally biased region" description="Basic and acidic residues" evidence="1">
    <location>
        <begin position="539"/>
        <end position="562"/>
    </location>
</feature>
<dbReference type="GO" id="GO:0000455">
    <property type="term" value="P:enzyme-directed rRNA pseudouridine synthesis"/>
    <property type="evidence" value="ECO:0007669"/>
    <property type="project" value="TreeGrafter"/>
</dbReference>
<feature type="compositionally biased region" description="Acidic residues" evidence="1">
    <location>
        <begin position="775"/>
        <end position="790"/>
    </location>
</feature>
<evidence type="ECO:0000259" key="2">
    <source>
        <dbReference type="Pfam" id="PF00849"/>
    </source>
</evidence>
<feature type="compositionally biased region" description="Basic and acidic residues" evidence="1">
    <location>
        <begin position="701"/>
        <end position="710"/>
    </location>
</feature>
<dbReference type="InterPro" id="IPR020103">
    <property type="entry name" value="PsdUridine_synth_cat_dom_sf"/>
</dbReference>
<dbReference type="InterPro" id="IPR006145">
    <property type="entry name" value="PsdUridine_synth_RsuA/RluA"/>
</dbReference>
<dbReference type="GO" id="GO:0003723">
    <property type="term" value="F:RNA binding"/>
    <property type="evidence" value="ECO:0007669"/>
    <property type="project" value="InterPro"/>
</dbReference>
<dbReference type="SUPFAM" id="SSF55120">
    <property type="entry name" value="Pseudouridine synthase"/>
    <property type="match status" value="1"/>
</dbReference>
<dbReference type="InterPro" id="IPR050188">
    <property type="entry name" value="RluA_PseudoU_synthase"/>
</dbReference>
<feature type="compositionally biased region" description="Low complexity" evidence="1">
    <location>
        <begin position="810"/>
        <end position="829"/>
    </location>
</feature>
<evidence type="ECO:0000313" key="3">
    <source>
        <dbReference type="EMBL" id="CEM46843.1"/>
    </source>
</evidence>
<feature type="compositionally biased region" description="Low complexity" evidence="1">
    <location>
        <begin position="664"/>
        <end position="675"/>
    </location>
</feature>
<dbReference type="GO" id="GO:0009982">
    <property type="term" value="F:pseudouridine synthase activity"/>
    <property type="evidence" value="ECO:0007669"/>
    <property type="project" value="InterPro"/>
</dbReference>
<feature type="compositionally biased region" description="Basic and acidic residues" evidence="1">
    <location>
        <begin position="739"/>
        <end position="752"/>
    </location>
</feature>